<accession>A0A8H5GEB2</accession>
<name>A0A8H5GEB2_9AGAR</name>
<comment type="caution">
    <text evidence="1">The sequence shown here is derived from an EMBL/GenBank/DDBJ whole genome shotgun (WGS) entry which is preliminary data.</text>
</comment>
<keyword evidence="2" id="KW-1185">Reference proteome</keyword>
<proteinExistence type="predicted"/>
<organism evidence="1 2">
    <name type="scientific">Collybiopsis confluens</name>
    <dbReference type="NCBI Taxonomy" id="2823264"/>
    <lineage>
        <taxon>Eukaryota</taxon>
        <taxon>Fungi</taxon>
        <taxon>Dikarya</taxon>
        <taxon>Basidiomycota</taxon>
        <taxon>Agaricomycotina</taxon>
        <taxon>Agaricomycetes</taxon>
        <taxon>Agaricomycetidae</taxon>
        <taxon>Agaricales</taxon>
        <taxon>Marasmiineae</taxon>
        <taxon>Omphalotaceae</taxon>
        <taxon>Collybiopsis</taxon>
    </lineage>
</organism>
<gene>
    <name evidence="1" type="ORF">D9757_014830</name>
</gene>
<reference evidence="1 2" key="1">
    <citation type="journal article" date="2020" name="ISME J.">
        <title>Uncovering the hidden diversity of litter-decomposition mechanisms in mushroom-forming fungi.</title>
        <authorList>
            <person name="Floudas D."/>
            <person name="Bentzer J."/>
            <person name="Ahren D."/>
            <person name="Johansson T."/>
            <person name="Persson P."/>
            <person name="Tunlid A."/>
        </authorList>
    </citation>
    <scope>NUCLEOTIDE SEQUENCE [LARGE SCALE GENOMIC DNA]</scope>
    <source>
        <strain evidence="1 2">CBS 406.79</strain>
    </source>
</reference>
<evidence type="ECO:0000313" key="1">
    <source>
        <dbReference type="EMBL" id="KAF5363240.1"/>
    </source>
</evidence>
<protein>
    <submittedName>
        <fullName evidence="1">Uncharacterized protein</fullName>
    </submittedName>
</protein>
<sequence>MFHLDKNVDEMGLLDLVSLLPLSTSTSTMILIDSYDAPLEGAAPADVDSIEAIIRQVLYSSVLANFGDCSDSSPTYVIIMGTGATHNPQMLAGYANIEDYSNAEDFATAIGFTADDIENIVIPHAAVPSENRAALLENILTGCEPERFAKDCKEGIVYNSQEVVTRVIRLFSLAYHTV</sequence>
<evidence type="ECO:0000313" key="2">
    <source>
        <dbReference type="Proteomes" id="UP000518752"/>
    </source>
</evidence>
<dbReference type="EMBL" id="JAACJN010000189">
    <property type="protein sequence ID" value="KAF5363240.1"/>
    <property type="molecule type" value="Genomic_DNA"/>
</dbReference>
<dbReference type="AlphaFoldDB" id="A0A8H5GEB2"/>
<dbReference type="Proteomes" id="UP000518752">
    <property type="component" value="Unassembled WGS sequence"/>
</dbReference>